<protein>
    <submittedName>
        <fullName evidence="3">Uncharacterized protein</fullName>
    </submittedName>
</protein>
<dbReference type="EMBL" id="HBHI01010523">
    <property type="protein sequence ID" value="CAD9665312.1"/>
    <property type="molecule type" value="Transcribed_RNA"/>
</dbReference>
<organism evidence="3">
    <name type="scientific">Eucampia antarctica</name>
    <dbReference type="NCBI Taxonomy" id="49252"/>
    <lineage>
        <taxon>Eukaryota</taxon>
        <taxon>Sar</taxon>
        <taxon>Stramenopiles</taxon>
        <taxon>Ochrophyta</taxon>
        <taxon>Bacillariophyta</taxon>
        <taxon>Mediophyceae</taxon>
        <taxon>Biddulphiophycidae</taxon>
        <taxon>Hemiaulales</taxon>
        <taxon>Hemiaulaceae</taxon>
        <taxon>Eucampia</taxon>
    </lineage>
</organism>
<gene>
    <name evidence="3" type="ORF">EANT1437_LOCUS5396</name>
</gene>
<keyword evidence="2" id="KW-0472">Membrane</keyword>
<sequence length="280" mass="31098">MGKQADDFMEWLHVNTRGGLTNVAKVANGVVEGTNNIGGELEKRRILLWKQMQSIPEQSLNTFSTLLPLGKKKKNLDIINFEEFTNLDSVSKNRSSNVSMLLGDVSQHSTVPISDEIGVIIHPTMNFTHVLFGTMVHLYLMLLLIVSVPGSSSTKMIVKRSNNSTGDSETDSCMSNECSKQNSDSDSYERRDPYENSLSSSDLAGIELSLDVHPKKKNSYQQLKFLSSSSFEEPGDTDEQQLASSNSETPEPPQVENINPTNNSRRNSPTKMKKALSYFV</sequence>
<feature type="region of interest" description="Disordered" evidence="1">
    <location>
        <begin position="158"/>
        <end position="199"/>
    </location>
</feature>
<keyword evidence="2" id="KW-1133">Transmembrane helix</keyword>
<proteinExistence type="predicted"/>
<dbReference type="AlphaFoldDB" id="A0A7S2W4D1"/>
<evidence type="ECO:0000256" key="1">
    <source>
        <dbReference type="SAM" id="MobiDB-lite"/>
    </source>
</evidence>
<feature type="region of interest" description="Disordered" evidence="1">
    <location>
        <begin position="226"/>
        <end position="280"/>
    </location>
</feature>
<keyword evidence="2" id="KW-0812">Transmembrane</keyword>
<feature type="transmembrane region" description="Helical" evidence="2">
    <location>
        <begin position="130"/>
        <end position="150"/>
    </location>
</feature>
<feature type="compositionally biased region" description="Polar residues" evidence="1">
    <location>
        <begin position="256"/>
        <end position="270"/>
    </location>
</feature>
<reference evidence="3" key="1">
    <citation type="submission" date="2021-01" db="EMBL/GenBank/DDBJ databases">
        <authorList>
            <person name="Corre E."/>
            <person name="Pelletier E."/>
            <person name="Niang G."/>
            <person name="Scheremetjew M."/>
            <person name="Finn R."/>
            <person name="Kale V."/>
            <person name="Holt S."/>
            <person name="Cochrane G."/>
            <person name="Meng A."/>
            <person name="Brown T."/>
            <person name="Cohen L."/>
        </authorList>
    </citation>
    <scope>NUCLEOTIDE SEQUENCE</scope>
    <source>
        <strain evidence="3">CCMP1452</strain>
    </source>
</reference>
<feature type="compositionally biased region" description="Polar residues" evidence="1">
    <location>
        <begin position="240"/>
        <end position="249"/>
    </location>
</feature>
<name>A0A7S2W4D1_9STRA</name>
<evidence type="ECO:0000256" key="2">
    <source>
        <dbReference type="SAM" id="Phobius"/>
    </source>
</evidence>
<evidence type="ECO:0000313" key="3">
    <source>
        <dbReference type="EMBL" id="CAD9665312.1"/>
    </source>
</evidence>
<feature type="compositionally biased region" description="Polar residues" evidence="1">
    <location>
        <begin position="158"/>
        <end position="185"/>
    </location>
</feature>
<accession>A0A7S2W4D1</accession>